<dbReference type="InterPro" id="IPR040217">
    <property type="entry name" value="ACR1-12"/>
</dbReference>
<gene>
    <name evidence="3" type="ORF">STAS_18125</name>
</gene>
<accession>A0A5A7Q832</accession>
<dbReference type="PANTHER" id="PTHR31096">
    <property type="entry name" value="ACT DOMAIN-CONTAINING PROTEIN ACR4-RELATED"/>
    <property type="match status" value="1"/>
</dbReference>
<dbReference type="GO" id="GO:0016597">
    <property type="term" value="F:amino acid binding"/>
    <property type="evidence" value="ECO:0007669"/>
    <property type="project" value="UniProtKB-UniRule"/>
</dbReference>
<organism evidence="3 4">
    <name type="scientific">Striga asiatica</name>
    <name type="common">Asiatic witchweed</name>
    <name type="synonym">Buchnera asiatica</name>
    <dbReference type="NCBI Taxonomy" id="4170"/>
    <lineage>
        <taxon>Eukaryota</taxon>
        <taxon>Viridiplantae</taxon>
        <taxon>Streptophyta</taxon>
        <taxon>Embryophyta</taxon>
        <taxon>Tracheophyta</taxon>
        <taxon>Spermatophyta</taxon>
        <taxon>Magnoliopsida</taxon>
        <taxon>eudicotyledons</taxon>
        <taxon>Gunneridae</taxon>
        <taxon>Pentapetalae</taxon>
        <taxon>asterids</taxon>
        <taxon>lamiids</taxon>
        <taxon>Lamiales</taxon>
        <taxon>Orobanchaceae</taxon>
        <taxon>Buchnereae</taxon>
        <taxon>Striga</taxon>
    </lineage>
</organism>
<comment type="caution">
    <text evidence="3">The sequence shown here is derived from an EMBL/GenBank/DDBJ whole genome shotgun (WGS) entry which is preliminary data.</text>
</comment>
<keyword evidence="1 2" id="KW-0677">Repeat</keyword>
<dbReference type="EMBL" id="BKCP01006084">
    <property type="protein sequence ID" value="GER41409.1"/>
    <property type="molecule type" value="Genomic_DNA"/>
</dbReference>
<dbReference type="AlphaFoldDB" id="A0A5A7Q832"/>
<evidence type="ECO:0000313" key="4">
    <source>
        <dbReference type="Proteomes" id="UP000325081"/>
    </source>
</evidence>
<protein>
    <recommendedName>
        <fullName evidence="2">ACT domain-containing protein ACR</fullName>
    </recommendedName>
    <alternativeName>
        <fullName evidence="2">Protein ACT DOMAIN REPEATS</fullName>
    </alternativeName>
</protein>
<name>A0A5A7Q832_STRAF</name>
<dbReference type="Proteomes" id="UP000325081">
    <property type="component" value="Unassembled WGS sequence"/>
</dbReference>
<dbReference type="InterPro" id="IPR008480">
    <property type="entry name" value="DUF761_pln"/>
</dbReference>
<sequence>MANERWLLLDKLKRAVKKIKFLINFNLNKWKLASIIGVSSGKKRLSFNDRAGLRACVDDVGPLGPNNPGSSNGRSLQRTISYPSSEDDIDKRAEAFIANFYKQLQYERQISLELRYYRGDSFVAGESGIHVPADELRQLLGRSTPTGDQVDVGEFGALYVAVMADSGARIQGDHVEHHGYAHKPLSLPISSRQFFWSASSILGCIEQSLETVRYGRPTSIKGLTARANGHGPVNAKVWTHDSRKASLIYNVLKRDNNIRSARTSILLAVMHTERRLHQFMFSDQDCERRVVDWNKLMFDVVCTLTDMRYVVFHSTVDTSEVRRLTPISSKAKKECVIFCLQASIERRASKGVRIELCADDRKCLLADMMRTFHENGLRYRQPGIPRTLSKRKDWFRESENYKISIPVLMEGREGRPTRADLAREHGWDEFELLWAD</sequence>
<keyword evidence="4" id="KW-1185">Reference proteome</keyword>
<dbReference type="Pfam" id="PF05553">
    <property type="entry name" value="DUF761"/>
    <property type="match status" value="1"/>
</dbReference>
<dbReference type="PANTHER" id="PTHR31096:SF6">
    <property type="entry name" value="ACT DOMAIN-CONTAINING PROTEIN ACR8"/>
    <property type="match status" value="1"/>
</dbReference>
<evidence type="ECO:0000256" key="2">
    <source>
        <dbReference type="RuleBase" id="RU369043"/>
    </source>
</evidence>
<reference evidence="4" key="1">
    <citation type="journal article" date="2019" name="Curr. Biol.">
        <title>Genome Sequence of Striga asiatica Provides Insight into the Evolution of Plant Parasitism.</title>
        <authorList>
            <person name="Yoshida S."/>
            <person name="Kim S."/>
            <person name="Wafula E.K."/>
            <person name="Tanskanen J."/>
            <person name="Kim Y.M."/>
            <person name="Honaas L."/>
            <person name="Yang Z."/>
            <person name="Spallek T."/>
            <person name="Conn C.E."/>
            <person name="Ichihashi Y."/>
            <person name="Cheong K."/>
            <person name="Cui S."/>
            <person name="Der J.P."/>
            <person name="Gundlach H."/>
            <person name="Jiao Y."/>
            <person name="Hori C."/>
            <person name="Ishida J.K."/>
            <person name="Kasahara H."/>
            <person name="Kiba T."/>
            <person name="Kim M.S."/>
            <person name="Koo N."/>
            <person name="Laohavisit A."/>
            <person name="Lee Y.H."/>
            <person name="Lumba S."/>
            <person name="McCourt P."/>
            <person name="Mortimer J.C."/>
            <person name="Mutuku J.M."/>
            <person name="Nomura T."/>
            <person name="Sasaki-Sekimoto Y."/>
            <person name="Seto Y."/>
            <person name="Wang Y."/>
            <person name="Wakatake T."/>
            <person name="Sakakibara H."/>
            <person name="Demura T."/>
            <person name="Yamaguchi S."/>
            <person name="Yoneyama K."/>
            <person name="Manabe R.I."/>
            <person name="Nelson D.C."/>
            <person name="Schulman A.H."/>
            <person name="Timko M.P."/>
            <person name="dePamphilis C.W."/>
            <person name="Choi D."/>
            <person name="Shirasu K."/>
        </authorList>
    </citation>
    <scope>NUCLEOTIDE SEQUENCE [LARGE SCALE GENOMIC DNA]</scope>
    <source>
        <strain evidence="4">cv. UVA1</strain>
    </source>
</reference>
<comment type="function">
    <text evidence="2">Binds amino acids.</text>
</comment>
<dbReference type="OrthoDB" id="1682876at2759"/>
<evidence type="ECO:0000313" key="3">
    <source>
        <dbReference type="EMBL" id="GER41409.1"/>
    </source>
</evidence>
<proteinExistence type="predicted"/>
<evidence type="ECO:0000256" key="1">
    <source>
        <dbReference type="ARBA" id="ARBA00022737"/>
    </source>
</evidence>